<dbReference type="Proteomes" id="UP001054837">
    <property type="component" value="Unassembled WGS sequence"/>
</dbReference>
<keyword evidence="1" id="KW-0732">Signal</keyword>
<sequence length="510" mass="55262">MLLCAIWTLSKLSDFQASLDSCFSPVCHRTRQQTRERLVSDSAHGSSVDQVVSDTICELVDEVSCTTPLIITRDVAQVFSPSNIIDIEDVPRSSPNTIITIEDVQYCARSSGLCSDTVSDEIALFPSDLEVRDLFSDSYVSQKFDFVKLLSLQCRRQFFSAGGLENHLYAVHDIHLDTVDDLPTRGELSSTCVAPPEELLQFCPSTSPPSCAPFSTFVPAKTWASVASKPGISTSEPWAGRPIGASFLPRIAPKTLAKPLTQKITFSPEAPADHSYIASSSVRRPRRYKKINCGRCDFTFKTVKSRDEHHKVHDLEDAFNALHNISLSVGPSDFKVLLPKVSSSRLKGASTSVFSRSASKSSKQQVAQVNVCPSTLKSVNCAATVSAGSNGLSTQGPFGVSRSGLVPASSSAVVSDTPKLTCLFCEKSGFPSRKALKYHLFRVHGQPMRKASQQQYPSTSSQEQAAVSPVRSAHIASTVERLDAKISMSFPIHGKIVCPESGCAASFVSR</sequence>
<feature type="domain" description="C2H2-type" evidence="2">
    <location>
        <begin position="293"/>
        <end position="313"/>
    </location>
</feature>
<dbReference type="EMBL" id="BPLQ01012095">
    <property type="protein sequence ID" value="GIY62506.1"/>
    <property type="molecule type" value="Genomic_DNA"/>
</dbReference>
<dbReference type="AlphaFoldDB" id="A0AAV4UXQ4"/>
<feature type="signal peptide" evidence="1">
    <location>
        <begin position="1"/>
        <end position="17"/>
    </location>
</feature>
<comment type="caution">
    <text evidence="3">The sequence shown here is derived from an EMBL/GenBank/DDBJ whole genome shotgun (WGS) entry which is preliminary data.</text>
</comment>
<dbReference type="PROSITE" id="PS00028">
    <property type="entry name" value="ZINC_FINGER_C2H2_1"/>
    <property type="match status" value="1"/>
</dbReference>
<organism evidence="3 4">
    <name type="scientific">Caerostris darwini</name>
    <dbReference type="NCBI Taxonomy" id="1538125"/>
    <lineage>
        <taxon>Eukaryota</taxon>
        <taxon>Metazoa</taxon>
        <taxon>Ecdysozoa</taxon>
        <taxon>Arthropoda</taxon>
        <taxon>Chelicerata</taxon>
        <taxon>Arachnida</taxon>
        <taxon>Araneae</taxon>
        <taxon>Araneomorphae</taxon>
        <taxon>Entelegynae</taxon>
        <taxon>Araneoidea</taxon>
        <taxon>Araneidae</taxon>
        <taxon>Caerostris</taxon>
    </lineage>
</organism>
<feature type="chain" id="PRO_5044022626" description="C2H2-type domain-containing protein" evidence="1">
    <location>
        <begin position="18"/>
        <end position="510"/>
    </location>
</feature>
<proteinExistence type="predicted"/>
<name>A0AAV4UXQ4_9ARAC</name>
<evidence type="ECO:0000256" key="1">
    <source>
        <dbReference type="SAM" id="SignalP"/>
    </source>
</evidence>
<accession>A0AAV4UXQ4</accession>
<evidence type="ECO:0000313" key="3">
    <source>
        <dbReference type="EMBL" id="GIY62506.1"/>
    </source>
</evidence>
<gene>
    <name evidence="3" type="ORF">CDAR_495271</name>
</gene>
<protein>
    <recommendedName>
        <fullName evidence="2">C2H2-type domain-containing protein</fullName>
    </recommendedName>
</protein>
<evidence type="ECO:0000259" key="2">
    <source>
        <dbReference type="PROSITE" id="PS00028"/>
    </source>
</evidence>
<evidence type="ECO:0000313" key="4">
    <source>
        <dbReference type="Proteomes" id="UP001054837"/>
    </source>
</evidence>
<dbReference type="SMART" id="SM00355">
    <property type="entry name" value="ZnF_C2H2"/>
    <property type="match status" value="3"/>
</dbReference>
<reference evidence="3 4" key="1">
    <citation type="submission" date="2021-06" db="EMBL/GenBank/DDBJ databases">
        <title>Caerostris darwini draft genome.</title>
        <authorList>
            <person name="Kono N."/>
            <person name="Arakawa K."/>
        </authorList>
    </citation>
    <scope>NUCLEOTIDE SEQUENCE [LARGE SCALE GENOMIC DNA]</scope>
</reference>
<dbReference type="InterPro" id="IPR013087">
    <property type="entry name" value="Znf_C2H2_type"/>
</dbReference>
<keyword evidence="4" id="KW-1185">Reference proteome</keyword>